<reference evidence="2" key="1">
    <citation type="submission" date="2016-06" db="EMBL/GenBank/DDBJ databases">
        <title>Parallel loss of symbiosis genes in relatives of nitrogen-fixing non-legume Parasponia.</title>
        <authorList>
            <person name="Van Velzen R."/>
            <person name="Holmer R."/>
            <person name="Bu F."/>
            <person name="Rutten L."/>
            <person name="Van Zeijl A."/>
            <person name="Liu W."/>
            <person name="Santuari L."/>
            <person name="Cao Q."/>
            <person name="Sharma T."/>
            <person name="Shen D."/>
            <person name="Roswanjaya Y."/>
            <person name="Wardhani T."/>
            <person name="Kalhor M.S."/>
            <person name="Jansen J."/>
            <person name="Van den Hoogen J."/>
            <person name="Gungor B."/>
            <person name="Hartog M."/>
            <person name="Hontelez J."/>
            <person name="Verver J."/>
            <person name="Yang W.-C."/>
            <person name="Schijlen E."/>
            <person name="Repin R."/>
            <person name="Schilthuizen M."/>
            <person name="Schranz E."/>
            <person name="Heidstra R."/>
            <person name="Miyata K."/>
            <person name="Fedorova E."/>
            <person name="Kohlen W."/>
            <person name="Bisseling T."/>
            <person name="Smit S."/>
            <person name="Geurts R."/>
        </authorList>
    </citation>
    <scope>NUCLEOTIDE SEQUENCE [LARGE SCALE GENOMIC DNA]</scope>
    <source>
        <strain evidence="2">cv. RG33-2</strain>
    </source>
</reference>
<dbReference type="Proteomes" id="UP000237000">
    <property type="component" value="Unassembled WGS sequence"/>
</dbReference>
<proteinExistence type="predicted"/>
<keyword evidence="2" id="KW-1185">Reference proteome</keyword>
<dbReference type="InParanoid" id="A0A2P5F5A6"/>
<evidence type="ECO:0000313" key="2">
    <source>
        <dbReference type="Proteomes" id="UP000237000"/>
    </source>
</evidence>
<organism evidence="1 2">
    <name type="scientific">Trema orientale</name>
    <name type="common">Charcoal tree</name>
    <name type="synonym">Celtis orientalis</name>
    <dbReference type="NCBI Taxonomy" id="63057"/>
    <lineage>
        <taxon>Eukaryota</taxon>
        <taxon>Viridiplantae</taxon>
        <taxon>Streptophyta</taxon>
        <taxon>Embryophyta</taxon>
        <taxon>Tracheophyta</taxon>
        <taxon>Spermatophyta</taxon>
        <taxon>Magnoliopsida</taxon>
        <taxon>eudicotyledons</taxon>
        <taxon>Gunneridae</taxon>
        <taxon>Pentapetalae</taxon>
        <taxon>rosids</taxon>
        <taxon>fabids</taxon>
        <taxon>Rosales</taxon>
        <taxon>Cannabaceae</taxon>
        <taxon>Trema</taxon>
    </lineage>
</organism>
<gene>
    <name evidence="1" type="ORF">TorRG33x02_112620</name>
</gene>
<dbReference type="OrthoDB" id="10288178at2759"/>
<name>A0A2P5F5A6_TREOI</name>
<dbReference type="EMBL" id="JXTC01000061">
    <property type="protein sequence ID" value="PON92983.1"/>
    <property type="molecule type" value="Genomic_DNA"/>
</dbReference>
<comment type="caution">
    <text evidence="1">The sequence shown here is derived from an EMBL/GenBank/DDBJ whole genome shotgun (WGS) entry which is preliminary data.</text>
</comment>
<dbReference type="AlphaFoldDB" id="A0A2P5F5A6"/>
<sequence>MRRSRWDYDGKCEQTSMRKKFSTFTLLNCQVGHPWYIWVKVGSSPTTPHFVDPENGSASWL</sequence>
<evidence type="ECO:0000313" key="1">
    <source>
        <dbReference type="EMBL" id="PON92983.1"/>
    </source>
</evidence>
<protein>
    <submittedName>
        <fullName evidence="1">Uncharacterized protein</fullName>
    </submittedName>
</protein>
<accession>A0A2P5F5A6</accession>